<feature type="domain" description="Flagellar hook-associated protein 2 C-terminal" evidence="9">
    <location>
        <begin position="228"/>
        <end position="473"/>
    </location>
</feature>
<dbReference type="GO" id="GO:0071973">
    <property type="term" value="P:bacterial-type flagellum-dependent cell motility"/>
    <property type="evidence" value="ECO:0007669"/>
    <property type="project" value="TreeGrafter"/>
</dbReference>
<dbReference type="EMBL" id="RPOH01000021">
    <property type="protein sequence ID" value="RPH29228.1"/>
    <property type="molecule type" value="Genomic_DNA"/>
</dbReference>
<feature type="domain" description="Flagellar hook-associated protein 2 N-terminal" evidence="8">
    <location>
        <begin position="11"/>
        <end position="104"/>
    </location>
</feature>
<dbReference type="GO" id="GO:0009424">
    <property type="term" value="C:bacterial-type flagellum hook"/>
    <property type="evidence" value="ECO:0007669"/>
    <property type="project" value="UniProtKB-UniRule"/>
</dbReference>
<dbReference type="Pfam" id="PF02465">
    <property type="entry name" value="FliD_N"/>
    <property type="match status" value="1"/>
</dbReference>
<keyword evidence="10" id="KW-0966">Cell projection</keyword>
<evidence type="ECO:0000256" key="3">
    <source>
        <dbReference type="ARBA" id="ARBA00016246"/>
    </source>
</evidence>
<organism evidence="10 11">
    <name type="scientific">Buttiauxella warmboldiae</name>
    <dbReference type="NCBI Taxonomy" id="82993"/>
    <lineage>
        <taxon>Bacteria</taxon>
        <taxon>Pseudomonadati</taxon>
        <taxon>Pseudomonadota</taxon>
        <taxon>Gammaproteobacteria</taxon>
        <taxon>Enterobacterales</taxon>
        <taxon>Enterobacteriaceae</taxon>
        <taxon>Buttiauxella</taxon>
    </lineage>
</organism>
<dbReference type="OrthoDB" id="5980200at2"/>
<accession>A0A3N5DKU1</accession>
<dbReference type="RefSeq" id="WP_124023299.1">
    <property type="nucleotide sequence ID" value="NZ_RPOH01000021.1"/>
</dbReference>
<dbReference type="PANTHER" id="PTHR30288:SF0">
    <property type="entry name" value="FLAGELLAR HOOK-ASSOCIATED PROTEIN 2"/>
    <property type="match status" value="1"/>
</dbReference>
<evidence type="ECO:0000256" key="7">
    <source>
        <dbReference type="RuleBase" id="RU362066"/>
    </source>
</evidence>
<comment type="caution">
    <text evidence="10">The sequence shown here is derived from an EMBL/GenBank/DDBJ whole genome shotgun (WGS) entry which is preliminary data.</text>
</comment>
<evidence type="ECO:0000256" key="5">
    <source>
        <dbReference type="ARBA" id="ARBA00023143"/>
    </source>
</evidence>
<comment type="similarity">
    <text evidence="1 7">Belongs to the FliD family.</text>
</comment>
<gene>
    <name evidence="10" type="ORF">EHN07_06135</name>
</gene>
<comment type="function">
    <text evidence="6">Required for the morphogenesis and for the elongation of the flagellar filament by facilitating polymerization of the flagellin monomers at the tip of growing filament. Forms a capping structure, which prevents flagellin subunits (transported through the central channel of the flagellum) from leaking out without polymerization at the distal end.</text>
</comment>
<dbReference type="AlphaFoldDB" id="A0A3N5DKU1"/>
<evidence type="ECO:0000259" key="8">
    <source>
        <dbReference type="Pfam" id="PF02465"/>
    </source>
</evidence>
<keyword evidence="10" id="KW-0969">Cilium</keyword>
<dbReference type="GO" id="GO:0007155">
    <property type="term" value="P:cell adhesion"/>
    <property type="evidence" value="ECO:0007669"/>
    <property type="project" value="InterPro"/>
</dbReference>
<comment type="subunit">
    <text evidence="2 7">Homopentamer.</text>
</comment>
<evidence type="ECO:0000313" key="11">
    <source>
        <dbReference type="Proteomes" id="UP000268615"/>
    </source>
</evidence>
<keyword evidence="4" id="KW-0175">Coiled coil</keyword>
<evidence type="ECO:0000256" key="1">
    <source>
        <dbReference type="ARBA" id="ARBA00009764"/>
    </source>
</evidence>
<proteinExistence type="inferred from homology"/>
<evidence type="ECO:0000256" key="6">
    <source>
        <dbReference type="ARBA" id="ARBA00025175"/>
    </source>
</evidence>
<dbReference type="InterPro" id="IPR003481">
    <property type="entry name" value="FliD_N"/>
</dbReference>
<dbReference type="InterPro" id="IPR040026">
    <property type="entry name" value="FliD"/>
</dbReference>
<name>A0A3N5DKU1_9ENTR</name>
<dbReference type="GO" id="GO:0005576">
    <property type="term" value="C:extracellular region"/>
    <property type="evidence" value="ECO:0007669"/>
    <property type="project" value="UniProtKB-SubCell"/>
</dbReference>
<evidence type="ECO:0000259" key="9">
    <source>
        <dbReference type="Pfam" id="PF07195"/>
    </source>
</evidence>
<evidence type="ECO:0000313" key="10">
    <source>
        <dbReference type="EMBL" id="RPH29228.1"/>
    </source>
</evidence>
<protein>
    <recommendedName>
        <fullName evidence="3 7">Flagellar hook-associated protein 2</fullName>
        <shortName evidence="7">HAP2</shortName>
    </recommendedName>
    <alternativeName>
        <fullName evidence="7">Flagellar cap protein</fullName>
    </alternativeName>
</protein>
<keyword evidence="7" id="KW-0964">Secreted</keyword>
<keyword evidence="10" id="KW-0282">Flagellum</keyword>
<comment type="function">
    <text evidence="7">Required for morphogenesis and for the elongation of the flagellar filament by facilitating polymerization of the flagellin monomers at the tip of growing filament. Forms a capping structure, which prevents flagellin subunits (transported through the central channel of the flagellum) from leaking out without polymerization at the distal end.</text>
</comment>
<comment type="subcellular location">
    <subcellularLocation>
        <location evidence="7">Secreted</location>
    </subcellularLocation>
    <subcellularLocation>
        <location evidence="7">Bacterial flagellum</location>
    </subcellularLocation>
</comment>
<dbReference type="GO" id="GO:0009421">
    <property type="term" value="C:bacterial-type flagellum filament cap"/>
    <property type="evidence" value="ECO:0007669"/>
    <property type="project" value="InterPro"/>
</dbReference>
<reference evidence="10 11" key="1">
    <citation type="submission" date="2018-11" db="EMBL/GenBank/DDBJ databases">
        <title>Draft genome sequence of Buttiauxella warmboldiae CCUG 35512.</title>
        <authorList>
            <person name="Salva-Serra F."/>
            <person name="Marathe N."/>
            <person name="Moore E."/>
            <person name="Svensson L."/>
            <person name="Engstrom-Jakobsson H."/>
        </authorList>
    </citation>
    <scope>NUCLEOTIDE SEQUENCE [LARGE SCALE GENOMIC DNA]</scope>
    <source>
        <strain evidence="10 11">CCUG 35512</strain>
    </source>
</reference>
<dbReference type="InterPro" id="IPR010809">
    <property type="entry name" value="FliD_C"/>
</dbReference>
<dbReference type="Proteomes" id="UP000268615">
    <property type="component" value="Unassembled WGS sequence"/>
</dbReference>
<keyword evidence="11" id="KW-1185">Reference proteome</keyword>
<dbReference type="PANTHER" id="PTHR30288">
    <property type="entry name" value="FLAGELLAR CAP/ASSEMBLY PROTEIN FLID"/>
    <property type="match status" value="1"/>
</dbReference>
<dbReference type="Pfam" id="PF07195">
    <property type="entry name" value="FliD_C"/>
    <property type="match status" value="1"/>
</dbReference>
<evidence type="ECO:0000256" key="4">
    <source>
        <dbReference type="ARBA" id="ARBA00023054"/>
    </source>
</evidence>
<keyword evidence="5 7" id="KW-0975">Bacterial flagellum</keyword>
<evidence type="ECO:0000256" key="2">
    <source>
        <dbReference type="ARBA" id="ARBA00011255"/>
    </source>
</evidence>
<sequence length="485" mass="51486">MASISSLGIGSQMDTAGMLEKLQSSEQLRLRPYSLMQNGYKSKISAWGQISSAMSAFQGGVKSLSKDAFNALSVSTNKAFTAKAGTGAFADTHAVHVEQLAVSHKLSSSVVAKSTDQLGVQNGSTRTITITNGSGKQTKVELKDDETSLDQIAKAINKQDGECSASVVRVEQGYQLLLNSKETGKDGEMKVEVSGDTQLATMLNTTHGGKSNTSSGSNADGMTQVSEAQDARLTIDGINYIRSTNNITDIIADVTLDLKDKSETTAPEQLTLTHDNTAIKSSVKDFVQKYNSLLTVTASASKYVRNDTSGLAEEDVASKNSQNGALMGDSTLRGLVGEIRSAVNGIYGEDNADINALADLGIKIDAATGQMKLNDTELDSAIADNPDAIANLFKGHGAQEGLATTLDKIVTKYVGDSATKTTGIIKSSTDGLDEQVKIMQTQLDKTQKLIDAQVERYRVQFEALDNTMSKMNSLSSQMTGMLAKL</sequence>